<organism evidence="1 2">
    <name type="scientific">Brachionus calyciflorus</name>
    <dbReference type="NCBI Taxonomy" id="104777"/>
    <lineage>
        <taxon>Eukaryota</taxon>
        <taxon>Metazoa</taxon>
        <taxon>Spiralia</taxon>
        <taxon>Gnathifera</taxon>
        <taxon>Rotifera</taxon>
        <taxon>Eurotatoria</taxon>
        <taxon>Monogononta</taxon>
        <taxon>Pseudotrocha</taxon>
        <taxon>Ploima</taxon>
        <taxon>Brachionidae</taxon>
        <taxon>Brachionus</taxon>
    </lineage>
</organism>
<evidence type="ECO:0000313" key="2">
    <source>
        <dbReference type="Proteomes" id="UP000663879"/>
    </source>
</evidence>
<dbReference type="Proteomes" id="UP000663879">
    <property type="component" value="Unassembled WGS sequence"/>
</dbReference>
<sequence length="135" mass="15920">MVEVKFFTIRTGRGRGVRLETVYVKPLYEIALWNVHSRIKDCLPRTNNFVEAWHNVTICNAFSNMLVSHPSVYNLVDMIRKEQKKSEENIVKLETGVQYKRKPKYILLDERIIEILKTYSLDNFEKFYDNLSSGS</sequence>
<accession>A0A813QRB9</accession>
<gene>
    <name evidence="1" type="ORF">OXX778_LOCUS4989</name>
</gene>
<keyword evidence="2" id="KW-1185">Reference proteome</keyword>
<evidence type="ECO:0000313" key="1">
    <source>
        <dbReference type="EMBL" id="CAF0771715.1"/>
    </source>
</evidence>
<proteinExistence type="predicted"/>
<comment type="caution">
    <text evidence="1">The sequence shown here is derived from an EMBL/GenBank/DDBJ whole genome shotgun (WGS) entry which is preliminary data.</text>
</comment>
<protein>
    <submittedName>
        <fullName evidence="1">Uncharacterized protein</fullName>
    </submittedName>
</protein>
<dbReference type="OrthoDB" id="10067596at2759"/>
<dbReference type="EMBL" id="CAJNOC010000520">
    <property type="protein sequence ID" value="CAF0771715.1"/>
    <property type="molecule type" value="Genomic_DNA"/>
</dbReference>
<reference evidence="1" key="1">
    <citation type="submission" date="2021-02" db="EMBL/GenBank/DDBJ databases">
        <authorList>
            <person name="Nowell W R."/>
        </authorList>
    </citation>
    <scope>NUCLEOTIDE SEQUENCE</scope>
    <source>
        <strain evidence="1">Ploen Becks lab</strain>
    </source>
</reference>
<name>A0A813QRB9_9BILA</name>
<dbReference type="AlphaFoldDB" id="A0A813QRB9"/>